<evidence type="ECO:0000313" key="2">
    <source>
        <dbReference type="EMBL" id="KAK3880911.1"/>
    </source>
</evidence>
<sequence length="301" mass="33137">MKETVSRLYHKQSVTLGSLFIVTSVAIAGAVPYNVFNHNNSHSSFSSPVFLSSTSSSASSLSSTSTPPSSLSSASSSSPLSSTSSASTFTPSSLSSMNSSSTFSFSSSSSSFTNYEGSVMTTSEGEDVWVIEVNSNSSLCEGYVLDQTRSLYLGERLLEARHNLHLRGLHLLGLLQHYESEYIDDPPPLQAHDDHLDEPPQAHDDLDAPLQSQDDLDEPLQTHDDLDPPPQTWYDLDTPLHHQERRDDHYQYQQPVKYYPEVKCKHSNTGIFSFLAFCILSFDITADIMKSINISIDIGKA</sequence>
<feature type="compositionally biased region" description="Basic and acidic residues" evidence="1">
    <location>
        <begin position="191"/>
        <end position="206"/>
    </location>
</feature>
<proteinExistence type="predicted"/>
<organism evidence="2 3">
    <name type="scientific">Petrolisthes cinctipes</name>
    <name type="common">Flat porcelain crab</name>
    <dbReference type="NCBI Taxonomy" id="88211"/>
    <lineage>
        <taxon>Eukaryota</taxon>
        <taxon>Metazoa</taxon>
        <taxon>Ecdysozoa</taxon>
        <taxon>Arthropoda</taxon>
        <taxon>Crustacea</taxon>
        <taxon>Multicrustacea</taxon>
        <taxon>Malacostraca</taxon>
        <taxon>Eumalacostraca</taxon>
        <taxon>Eucarida</taxon>
        <taxon>Decapoda</taxon>
        <taxon>Pleocyemata</taxon>
        <taxon>Anomura</taxon>
        <taxon>Galatheoidea</taxon>
        <taxon>Porcellanidae</taxon>
        <taxon>Petrolisthes</taxon>
    </lineage>
</organism>
<dbReference type="Proteomes" id="UP001286313">
    <property type="component" value="Unassembled WGS sequence"/>
</dbReference>
<dbReference type="AlphaFoldDB" id="A0AAE1KP11"/>
<protein>
    <submittedName>
        <fullName evidence="2">Uncharacterized protein</fullName>
    </submittedName>
</protein>
<feature type="region of interest" description="Disordered" evidence="1">
    <location>
        <begin position="62"/>
        <end position="83"/>
    </location>
</feature>
<accession>A0AAE1KP11</accession>
<reference evidence="2" key="1">
    <citation type="submission" date="2023-10" db="EMBL/GenBank/DDBJ databases">
        <title>Genome assemblies of two species of porcelain crab, Petrolisthes cinctipes and Petrolisthes manimaculis (Anomura: Porcellanidae).</title>
        <authorList>
            <person name="Angst P."/>
        </authorList>
    </citation>
    <scope>NUCLEOTIDE SEQUENCE</scope>
    <source>
        <strain evidence="2">PB745_01</strain>
        <tissue evidence="2">Gill</tissue>
    </source>
</reference>
<evidence type="ECO:0000256" key="1">
    <source>
        <dbReference type="SAM" id="MobiDB-lite"/>
    </source>
</evidence>
<keyword evidence="3" id="KW-1185">Reference proteome</keyword>
<name>A0AAE1KP11_PETCI</name>
<feature type="region of interest" description="Disordered" evidence="1">
    <location>
        <begin position="183"/>
        <end position="237"/>
    </location>
</feature>
<dbReference type="EMBL" id="JAWQEG010001272">
    <property type="protein sequence ID" value="KAK3880911.1"/>
    <property type="molecule type" value="Genomic_DNA"/>
</dbReference>
<evidence type="ECO:0000313" key="3">
    <source>
        <dbReference type="Proteomes" id="UP001286313"/>
    </source>
</evidence>
<comment type="caution">
    <text evidence="2">The sequence shown here is derived from an EMBL/GenBank/DDBJ whole genome shotgun (WGS) entry which is preliminary data.</text>
</comment>
<gene>
    <name evidence="2" type="ORF">Pcinc_014620</name>
</gene>